<keyword evidence="3" id="KW-0805">Transcription regulation</keyword>
<dbReference type="Pfam" id="PF13873">
    <property type="entry name" value="Myb_DNA-bind_5"/>
    <property type="match status" value="1"/>
</dbReference>
<dbReference type="AlphaFoldDB" id="A0A9P0P5F4"/>
<protein>
    <recommendedName>
        <fullName evidence="2">Regulatory protein zeste</fullName>
    </recommendedName>
</protein>
<keyword evidence="8" id="KW-1185">Reference proteome</keyword>
<evidence type="ECO:0000259" key="6">
    <source>
        <dbReference type="Pfam" id="PF13873"/>
    </source>
</evidence>
<comment type="caution">
    <text evidence="7">The sequence shown here is derived from an EMBL/GenBank/DDBJ whole genome shotgun (WGS) entry which is preliminary data.</text>
</comment>
<dbReference type="Proteomes" id="UP001152888">
    <property type="component" value="Unassembled WGS sequence"/>
</dbReference>
<sequence>MEKVTKKRKRRSNFTQEEIERLVTLVNIRKDVIESKRNDSAIWVEKEAAWKEVERQFNSVGGKEYREAKQLRFKYDAVRRGTRRRVKNVQGCNTSASLTLATGEKKLFDNVPITADLEDDVDAVPLASQPPAIDKPIVRDPVDKLAEAKLEILNLHKAILEQELAQKREEFVHKKRLYESVGVLNFLKMKILMTELEKPNNGMHM</sequence>
<gene>
    <name evidence="7" type="ORF">ACAOBT_LOCUS9231</name>
</gene>
<evidence type="ECO:0000256" key="3">
    <source>
        <dbReference type="ARBA" id="ARBA00023015"/>
    </source>
</evidence>
<evidence type="ECO:0000256" key="5">
    <source>
        <dbReference type="ARBA" id="ARBA00025466"/>
    </source>
</evidence>
<name>A0A9P0P5F4_ACAOB</name>
<feature type="domain" description="Myb/SANT-like DNA-binding" evidence="6">
    <location>
        <begin position="10"/>
        <end position="86"/>
    </location>
</feature>
<accession>A0A9P0P5F4</accession>
<comment type="function">
    <text evidence="5">Involved in transvection phenomena (= synapsis-dependent gene expression), where the synaptic pairing of chromosomes carrying genes with which zeste interacts influences the expression of these genes. Zeste binds to DNA and stimulates transcription from a nearby promoter.</text>
</comment>
<organism evidence="7 8">
    <name type="scientific">Acanthoscelides obtectus</name>
    <name type="common">Bean weevil</name>
    <name type="synonym">Bruchus obtectus</name>
    <dbReference type="NCBI Taxonomy" id="200917"/>
    <lineage>
        <taxon>Eukaryota</taxon>
        <taxon>Metazoa</taxon>
        <taxon>Ecdysozoa</taxon>
        <taxon>Arthropoda</taxon>
        <taxon>Hexapoda</taxon>
        <taxon>Insecta</taxon>
        <taxon>Pterygota</taxon>
        <taxon>Neoptera</taxon>
        <taxon>Endopterygota</taxon>
        <taxon>Coleoptera</taxon>
        <taxon>Polyphaga</taxon>
        <taxon>Cucujiformia</taxon>
        <taxon>Chrysomeloidea</taxon>
        <taxon>Chrysomelidae</taxon>
        <taxon>Bruchinae</taxon>
        <taxon>Bruchini</taxon>
        <taxon>Acanthoscelides</taxon>
    </lineage>
</organism>
<dbReference type="OrthoDB" id="6769707at2759"/>
<keyword evidence="4" id="KW-0804">Transcription</keyword>
<evidence type="ECO:0000313" key="8">
    <source>
        <dbReference type="Proteomes" id="UP001152888"/>
    </source>
</evidence>
<dbReference type="InterPro" id="IPR028002">
    <property type="entry name" value="Myb_DNA-bind_5"/>
</dbReference>
<dbReference type="EMBL" id="CAKOFQ010006781">
    <property type="protein sequence ID" value="CAH1971015.1"/>
    <property type="molecule type" value="Genomic_DNA"/>
</dbReference>
<evidence type="ECO:0000256" key="1">
    <source>
        <dbReference type="ARBA" id="ARBA00011764"/>
    </source>
</evidence>
<evidence type="ECO:0000313" key="7">
    <source>
        <dbReference type="EMBL" id="CAH1971015.1"/>
    </source>
</evidence>
<reference evidence="7" key="1">
    <citation type="submission" date="2022-03" db="EMBL/GenBank/DDBJ databases">
        <authorList>
            <person name="Sayadi A."/>
        </authorList>
    </citation>
    <scope>NUCLEOTIDE SEQUENCE</scope>
</reference>
<evidence type="ECO:0000256" key="2">
    <source>
        <dbReference type="ARBA" id="ARBA00016807"/>
    </source>
</evidence>
<proteinExistence type="predicted"/>
<comment type="subunit">
    <text evidence="1">Self-associates forming complexes of several hundred monomers.</text>
</comment>
<evidence type="ECO:0000256" key="4">
    <source>
        <dbReference type="ARBA" id="ARBA00023163"/>
    </source>
</evidence>